<evidence type="ECO:0000313" key="7">
    <source>
        <dbReference type="EMBL" id="KAF4634042.1"/>
    </source>
</evidence>
<protein>
    <submittedName>
        <fullName evidence="7">Uncharacterized protein</fullName>
    </submittedName>
</protein>
<feature type="modified residue" description="N6-(pyridoxal phosphate)lysine" evidence="6">
    <location>
        <position position="192"/>
    </location>
</feature>
<dbReference type="GO" id="GO:0009081">
    <property type="term" value="P:branched-chain amino acid metabolic process"/>
    <property type="evidence" value="ECO:0007669"/>
    <property type="project" value="InterPro"/>
</dbReference>
<dbReference type="InterPro" id="IPR043131">
    <property type="entry name" value="BCAT-like_N"/>
</dbReference>
<dbReference type="Gene3D" id="3.30.470.10">
    <property type="match status" value="1"/>
</dbReference>
<evidence type="ECO:0000256" key="1">
    <source>
        <dbReference type="ARBA" id="ARBA00001933"/>
    </source>
</evidence>
<name>A0A8H4RT56_9HELO</name>
<keyword evidence="8" id="KW-1185">Reference proteome</keyword>
<dbReference type="EMBL" id="JAAMPI010000213">
    <property type="protein sequence ID" value="KAF4634042.1"/>
    <property type="molecule type" value="Genomic_DNA"/>
</dbReference>
<comment type="cofactor">
    <cofactor evidence="1">
        <name>pyridoxal 5'-phosphate</name>
        <dbReference type="ChEBI" id="CHEBI:597326"/>
    </cofactor>
</comment>
<evidence type="ECO:0000256" key="6">
    <source>
        <dbReference type="PIRSR" id="PIRSR006468-1"/>
    </source>
</evidence>
<keyword evidence="5" id="KW-0663">Pyridoxal phosphate</keyword>
<dbReference type="Pfam" id="PF01063">
    <property type="entry name" value="Aminotran_4"/>
    <property type="match status" value="1"/>
</dbReference>
<dbReference type="InterPro" id="IPR005786">
    <property type="entry name" value="B_amino_transII"/>
</dbReference>
<dbReference type="GO" id="GO:0004084">
    <property type="term" value="F:branched-chain-amino-acid transaminase activity"/>
    <property type="evidence" value="ECO:0007669"/>
    <property type="project" value="InterPro"/>
</dbReference>
<evidence type="ECO:0000256" key="5">
    <source>
        <dbReference type="ARBA" id="ARBA00022898"/>
    </source>
</evidence>
<dbReference type="AlphaFoldDB" id="A0A8H4RT56"/>
<dbReference type="Gene3D" id="3.20.10.10">
    <property type="entry name" value="D-amino Acid Aminotransferase, subunit A, domain 2"/>
    <property type="match status" value="1"/>
</dbReference>
<proteinExistence type="inferred from homology"/>
<dbReference type="InterPro" id="IPR001544">
    <property type="entry name" value="Aminotrans_IV"/>
</dbReference>
<keyword evidence="3" id="KW-0032">Aminotransferase</keyword>
<keyword evidence="4" id="KW-0808">Transferase</keyword>
<organism evidence="7 8">
    <name type="scientific">Cudoniella acicularis</name>
    <dbReference type="NCBI Taxonomy" id="354080"/>
    <lineage>
        <taxon>Eukaryota</taxon>
        <taxon>Fungi</taxon>
        <taxon>Dikarya</taxon>
        <taxon>Ascomycota</taxon>
        <taxon>Pezizomycotina</taxon>
        <taxon>Leotiomycetes</taxon>
        <taxon>Helotiales</taxon>
        <taxon>Tricladiaceae</taxon>
        <taxon>Cudoniella</taxon>
    </lineage>
</organism>
<sequence length="316" mass="34896">MAFLVEPSKDVDWDRLEFKIRQGKFHSLKYFVNEDLICIKFSKSTVISSLATTSAMGVGVKPSQECYEGLKAYRSPSGNINIFRPSSHAARLAHSATYVSIPSPSSSHFLHCVQLAVSLNAEFVPPHHIDACLYIRPVLFGSSAHLGLTPPNEYIFCVYVQPIAAYHGSNPLDCLIMEEFDRAAPKGTGGGKVGGNYAPVIRWSDKARKEGFGITLHLDSKTETEIEEFSTSGFVGVKLDGNVVTLTVPDSKNVVQSITSDSCLRLAELFGWGVEVRKIEYSELGEFSKFLRLELQLPLCLFALFHASRRKIESAI</sequence>
<dbReference type="PANTHER" id="PTHR42825:SF2">
    <property type="entry name" value="BRANCHED-CHAIN-AMINO-ACID AMINOTRANSFERASE 3, CHLOROPLASTIC-RELATED"/>
    <property type="match status" value="1"/>
</dbReference>
<dbReference type="InterPro" id="IPR036038">
    <property type="entry name" value="Aminotransferase-like"/>
</dbReference>
<dbReference type="SUPFAM" id="SSF56752">
    <property type="entry name" value="D-aminoacid aminotransferase-like PLP-dependent enzymes"/>
    <property type="match status" value="1"/>
</dbReference>
<dbReference type="Proteomes" id="UP000566819">
    <property type="component" value="Unassembled WGS sequence"/>
</dbReference>
<dbReference type="PANTHER" id="PTHR42825">
    <property type="entry name" value="AMINO ACID AMINOTRANSFERASE"/>
    <property type="match status" value="1"/>
</dbReference>
<dbReference type="PIRSF" id="PIRSF006468">
    <property type="entry name" value="BCAT1"/>
    <property type="match status" value="1"/>
</dbReference>
<reference evidence="7 8" key="1">
    <citation type="submission" date="2020-03" db="EMBL/GenBank/DDBJ databases">
        <title>Draft Genome Sequence of Cudoniella acicularis.</title>
        <authorList>
            <person name="Buettner E."/>
            <person name="Kellner H."/>
        </authorList>
    </citation>
    <scope>NUCLEOTIDE SEQUENCE [LARGE SCALE GENOMIC DNA]</scope>
    <source>
        <strain evidence="7 8">DSM 108380</strain>
    </source>
</reference>
<evidence type="ECO:0000256" key="4">
    <source>
        <dbReference type="ARBA" id="ARBA00022679"/>
    </source>
</evidence>
<evidence type="ECO:0000256" key="3">
    <source>
        <dbReference type="ARBA" id="ARBA00022576"/>
    </source>
</evidence>
<gene>
    <name evidence="7" type="ORF">G7Y89_g4069</name>
</gene>
<comment type="caution">
    <text evidence="7">The sequence shown here is derived from an EMBL/GenBank/DDBJ whole genome shotgun (WGS) entry which is preliminary data.</text>
</comment>
<accession>A0A8H4RT56</accession>
<dbReference type="InterPro" id="IPR043132">
    <property type="entry name" value="BCAT-like_C"/>
</dbReference>
<dbReference type="OrthoDB" id="409992at2759"/>
<evidence type="ECO:0000256" key="2">
    <source>
        <dbReference type="ARBA" id="ARBA00009320"/>
    </source>
</evidence>
<comment type="similarity">
    <text evidence="2">Belongs to the class-IV pyridoxal-phosphate-dependent aminotransferase family.</text>
</comment>
<evidence type="ECO:0000313" key="8">
    <source>
        <dbReference type="Proteomes" id="UP000566819"/>
    </source>
</evidence>